<evidence type="ECO:0000313" key="2">
    <source>
        <dbReference type="Proteomes" id="UP001054945"/>
    </source>
</evidence>
<organism evidence="1 2">
    <name type="scientific">Caerostris extrusa</name>
    <name type="common">Bark spider</name>
    <name type="synonym">Caerostris bankana</name>
    <dbReference type="NCBI Taxonomy" id="172846"/>
    <lineage>
        <taxon>Eukaryota</taxon>
        <taxon>Metazoa</taxon>
        <taxon>Ecdysozoa</taxon>
        <taxon>Arthropoda</taxon>
        <taxon>Chelicerata</taxon>
        <taxon>Arachnida</taxon>
        <taxon>Araneae</taxon>
        <taxon>Araneomorphae</taxon>
        <taxon>Entelegynae</taxon>
        <taxon>Araneoidea</taxon>
        <taxon>Araneidae</taxon>
        <taxon>Caerostris</taxon>
    </lineage>
</organism>
<comment type="caution">
    <text evidence="1">The sequence shown here is derived from an EMBL/GenBank/DDBJ whole genome shotgun (WGS) entry which is preliminary data.</text>
</comment>
<reference evidence="1 2" key="1">
    <citation type="submission" date="2021-06" db="EMBL/GenBank/DDBJ databases">
        <title>Caerostris extrusa draft genome.</title>
        <authorList>
            <person name="Kono N."/>
            <person name="Arakawa K."/>
        </authorList>
    </citation>
    <scope>NUCLEOTIDE SEQUENCE [LARGE SCALE GENOMIC DNA]</scope>
</reference>
<accession>A0AAV4UEM1</accession>
<dbReference type="AlphaFoldDB" id="A0AAV4UEM1"/>
<gene>
    <name evidence="1" type="ORF">CEXT_652271</name>
</gene>
<sequence>MHVDVGVGELYLRSLVEMDDISFFVVVVFILKRSSSSRSCCCHCILLCWAPFHAQRLMAVYITEPSEADLLSTAISPTSPVSATT</sequence>
<dbReference type="EMBL" id="BPLR01012738">
    <property type="protein sequence ID" value="GIY56196.1"/>
    <property type="molecule type" value="Genomic_DNA"/>
</dbReference>
<name>A0AAV4UEM1_CAEEX</name>
<keyword evidence="2" id="KW-1185">Reference proteome</keyword>
<evidence type="ECO:0000313" key="1">
    <source>
        <dbReference type="EMBL" id="GIY56196.1"/>
    </source>
</evidence>
<dbReference type="Proteomes" id="UP001054945">
    <property type="component" value="Unassembled WGS sequence"/>
</dbReference>
<protein>
    <submittedName>
        <fullName evidence="1">Uncharacterized protein</fullName>
    </submittedName>
</protein>
<proteinExistence type="predicted"/>